<evidence type="ECO:0000256" key="1">
    <source>
        <dbReference type="ARBA" id="ARBA00004418"/>
    </source>
</evidence>
<keyword evidence="5" id="KW-0574">Periplasm</keyword>
<dbReference type="Gene3D" id="2.70.98.10">
    <property type="match status" value="1"/>
</dbReference>
<dbReference type="InterPro" id="IPR011013">
    <property type="entry name" value="Gal_mutarotase_sf_dom"/>
</dbReference>
<protein>
    <submittedName>
        <fullName evidence="7">Glucans biosynthesis protein</fullName>
    </submittedName>
</protein>
<dbReference type="InterPro" id="IPR013783">
    <property type="entry name" value="Ig-like_fold"/>
</dbReference>
<evidence type="ECO:0000313" key="8">
    <source>
        <dbReference type="Proteomes" id="UP000575068"/>
    </source>
</evidence>
<dbReference type="RefSeq" id="WP_246414303.1">
    <property type="nucleotide sequence ID" value="NZ_JACHOV010000001.1"/>
</dbReference>
<dbReference type="AlphaFoldDB" id="A0A840HQ97"/>
<dbReference type="Proteomes" id="UP000575068">
    <property type="component" value="Unassembled WGS sequence"/>
</dbReference>
<accession>A0A840HQ97</accession>
<dbReference type="InterPro" id="IPR014718">
    <property type="entry name" value="GH-type_carb-bd"/>
</dbReference>
<dbReference type="GO" id="GO:0051274">
    <property type="term" value="P:beta-glucan biosynthetic process"/>
    <property type="evidence" value="ECO:0007669"/>
    <property type="project" value="TreeGrafter"/>
</dbReference>
<dbReference type="Pfam" id="PF04349">
    <property type="entry name" value="MdoG"/>
    <property type="match status" value="1"/>
</dbReference>
<dbReference type="EMBL" id="JACHOV010000001">
    <property type="protein sequence ID" value="MBB4639797.1"/>
    <property type="molecule type" value="Genomic_DNA"/>
</dbReference>
<dbReference type="SUPFAM" id="SSF81296">
    <property type="entry name" value="E set domains"/>
    <property type="match status" value="1"/>
</dbReference>
<evidence type="ECO:0000313" key="7">
    <source>
        <dbReference type="EMBL" id="MBB4639797.1"/>
    </source>
</evidence>
<dbReference type="InterPro" id="IPR014438">
    <property type="entry name" value="Glucan_biosyn_MdoG/MdoD"/>
</dbReference>
<dbReference type="SUPFAM" id="SSF74650">
    <property type="entry name" value="Galactose mutarotase-like"/>
    <property type="match status" value="1"/>
</dbReference>
<dbReference type="GO" id="GO:0030246">
    <property type="term" value="F:carbohydrate binding"/>
    <property type="evidence" value="ECO:0007669"/>
    <property type="project" value="InterPro"/>
</dbReference>
<dbReference type="UniPathway" id="UPA00637"/>
<evidence type="ECO:0000256" key="3">
    <source>
        <dbReference type="ARBA" id="ARBA00009284"/>
    </source>
</evidence>
<name>A0A840HQ97_9SPHN</name>
<evidence type="ECO:0000256" key="4">
    <source>
        <dbReference type="ARBA" id="ARBA00022729"/>
    </source>
</evidence>
<comment type="subcellular location">
    <subcellularLocation>
        <location evidence="1">Periplasm</location>
    </subcellularLocation>
</comment>
<dbReference type="PANTHER" id="PTHR30504">
    <property type="entry name" value="GLUCANS BIOSYNTHESIS PROTEIN"/>
    <property type="match status" value="1"/>
</dbReference>
<dbReference type="InterPro" id="IPR014756">
    <property type="entry name" value="Ig_E-set"/>
</dbReference>
<keyword evidence="4" id="KW-0732">Signal</keyword>
<evidence type="ECO:0000259" key="6">
    <source>
        <dbReference type="Pfam" id="PF04349"/>
    </source>
</evidence>
<dbReference type="GO" id="GO:0003824">
    <property type="term" value="F:catalytic activity"/>
    <property type="evidence" value="ECO:0007669"/>
    <property type="project" value="InterPro"/>
</dbReference>
<dbReference type="Gene3D" id="2.60.40.10">
    <property type="entry name" value="Immunoglobulins"/>
    <property type="match status" value="1"/>
</dbReference>
<gene>
    <name evidence="7" type="ORF">HNQ99_000077</name>
</gene>
<reference evidence="7 8" key="1">
    <citation type="submission" date="2020-08" db="EMBL/GenBank/DDBJ databases">
        <title>Genomic Encyclopedia of Type Strains, Phase IV (KMG-IV): sequencing the most valuable type-strain genomes for metagenomic binning, comparative biology and taxonomic classification.</title>
        <authorList>
            <person name="Goeker M."/>
        </authorList>
    </citation>
    <scope>NUCLEOTIDE SEQUENCE [LARGE SCALE GENOMIC DNA]</scope>
    <source>
        <strain evidence="7 8">DSM 7465</strain>
    </source>
</reference>
<feature type="domain" description="Glucan biosynthesis periplasmic MdoG C-terminal" evidence="6">
    <location>
        <begin position="52"/>
        <end position="522"/>
    </location>
</feature>
<keyword evidence="8" id="KW-1185">Reference proteome</keyword>
<dbReference type="InterPro" id="IPR007444">
    <property type="entry name" value="Glucan_biosyn_MdoG_C"/>
</dbReference>
<dbReference type="PIRSF" id="PIRSF006281">
    <property type="entry name" value="MdoG"/>
    <property type="match status" value="1"/>
</dbReference>
<proteinExistence type="inferred from homology"/>
<dbReference type="GO" id="GO:0030288">
    <property type="term" value="C:outer membrane-bounded periplasmic space"/>
    <property type="evidence" value="ECO:0007669"/>
    <property type="project" value="TreeGrafter"/>
</dbReference>
<comment type="caution">
    <text evidence="7">The sequence shown here is derived from an EMBL/GenBank/DDBJ whole genome shotgun (WGS) entry which is preliminary data.</text>
</comment>
<organism evidence="7 8">
    <name type="scientific">Rhizorhapis suberifaciens</name>
    <name type="common">corky root of lettuce</name>
    <dbReference type="NCBI Taxonomy" id="13656"/>
    <lineage>
        <taxon>Bacteria</taxon>
        <taxon>Pseudomonadati</taxon>
        <taxon>Pseudomonadota</taxon>
        <taxon>Alphaproteobacteria</taxon>
        <taxon>Sphingomonadales</taxon>
        <taxon>Sphingomonadaceae</taxon>
        <taxon>Rhizorhapis</taxon>
    </lineage>
</organism>
<sequence length="524" mass="58505">MVRKRYEFSALCGGLMKRIGMATRREAVFGLAGLWALHPAFAGAVTKGGEAFSWAWLQDRALALSREPWRAPPKGAPALDKMDYDAIQHVEYRPERTLWADHDDAFGVRFFPLSKTARRAISIDIVQNGIARPFAYSPSLYRFPAKHPMAAIGKNGGFSGFRFMNRGGRGDWMAFQGASYFRSAGPLHQYGLSARGLAINTGISGPEEFPEFTHFWLERGETGVTVYALLDGPSVTGAYRLVNHLLADQMLQDVSMTLHLRNSVERLGIAPLTSMFWYGEGHRAKAKDWRPEIHDSDGLAIRTGGGERIWRPLNNPPRAQMNSFADSNIKGFGLLQRDRSFDHYQDDAVFYEKRPSLWIEPQGKWGAGAVMLYEIPTTSEYEDNIVAFWTPAAAAAAGSRYSYDYRMRWIGNEPEAMPVARTVDCWTGQGGRPGQPPSDAVTKVVVDFAGERFGGLTYKNPVKPVISVTNGKLVNSGTFPVDGTRNRWRLILDIQRGNGEPTDIRAFLSLNQEALTETFVYQLF</sequence>
<evidence type="ECO:0000256" key="2">
    <source>
        <dbReference type="ARBA" id="ARBA00005001"/>
    </source>
</evidence>
<comment type="pathway">
    <text evidence="2">Glycan metabolism; osmoregulated periplasmic glucan (OPG) biosynthesis.</text>
</comment>
<comment type="similarity">
    <text evidence="3">Belongs to the OpgD/OpgG family.</text>
</comment>
<dbReference type="PANTHER" id="PTHR30504:SF3">
    <property type="entry name" value="GLUCANS BIOSYNTHESIS PROTEIN D"/>
    <property type="match status" value="1"/>
</dbReference>
<evidence type="ECO:0000256" key="5">
    <source>
        <dbReference type="ARBA" id="ARBA00022764"/>
    </source>
</evidence>